<comment type="caution">
    <text evidence="13">The sequence shown here is derived from an EMBL/GenBank/DDBJ whole genome shotgun (WGS) entry which is preliminary data.</text>
</comment>
<evidence type="ECO:0000259" key="10">
    <source>
        <dbReference type="PROSITE" id="PS50026"/>
    </source>
</evidence>
<dbReference type="FunFam" id="2.10.25.10:FF:000012">
    <property type="entry name" value="Delta-like protein"/>
    <property type="match status" value="1"/>
</dbReference>
<dbReference type="InterPro" id="IPR001881">
    <property type="entry name" value="EGF-like_Ca-bd_dom"/>
</dbReference>
<evidence type="ECO:0000259" key="11">
    <source>
        <dbReference type="PROSITE" id="PS50041"/>
    </source>
</evidence>
<evidence type="ECO:0000256" key="7">
    <source>
        <dbReference type="SAM" id="MobiDB-lite"/>
    </source>
</evidence>
<evidence type="ECO:0000256" key="4">
    <source>
        <dbReference type="ARBA" id="ARBA00023157"/>
    </source>
</evidence>
<feature type="disulfide bond" evidence="6">
    <location>
        <begin position="282"/>
        <end position="291"/>
    </location>
</feature>
<evidence type="ECO:0000256" key="9">
    <source>
        <dbReference type="SAM" id="SignalP"/>
    </source>
</evidence>
<dbReference type="Gene3D" id="2.10.25.10">
    <property type="entry name" value="Laminin"/>
    <property type="match status" value="3"/>
</dbReference>
<dbReference type="SUPFAM" id="SSF57196">
    <property type="entry name" value="EGF/Laminin"/>
    <property type="match status" value="3"/>
</dbReference>
<keyword evidence="3" id="KW-0677">Repeat</keyword>
<organism evidence="13 14">
    <name type="scientific">Batillaria attramentaria</name>
    <dbReference type="NCBI Taxonomy" id="370345"/>
    <lineage>
        <taxon>Eukaryota</taxon>
        <taxon>Metazoa</taxon>
        <taxon>Spiralia</taxon>
        <taxon>Lophotrochozoa</taxon>
        <taxon>Mollusca</taxon>
        <taxon>Gastropoda</taxon>
        <taxon>Caenogastropoda</taxon>
        <taxon>Sorbeoconcha</taxon>
        <taxon>Cerithioidea</taxon>
        <taxon>Batillariidae</taxon>
        <taxon>Batillaria</taxon>
    </lineage>
</organism>
<dbReference type="InterPro" id="IPR000742">
    <property type="entry name" value="EGF"/>
</dbReference>
<evidence type="ECO:0000256" key="3">
    <source>
        <dbReference type="ARBA" id="ARBA00022737"/>
    </source>
</evidence>
<comment type="caution">
    <text evidence="6">Lacks conserved residue(s) required for the propagation of feature annotation.</text>
</comment>
<evidence type="ECO:0000256" key="1">
    <source>
        <dbReference type="ARBA" id="ARBA00022536"/>
    </source>
</evidence>
<dbReference type="PRINTS" id="PR00010">
    <property type="entry name" value="EGFBLOOD"/>
</dbReference>
<feature type="domain" description="Ig-like" evidence="12">
    <location>
        <begin position="295"/>
        <end position="377"/>
    </location>
</feature>
<feature type="chain" id="PRO_5044763152" evidence="9">
    <location>
        <begin position="28"/>
        <end position="709"/>
    </location>
</feature>
<feature type="signal peptide" evidence="9">
    <location>
        <begin position="1"/>
        <end position="27"/>
    </location>
</feature>
<dbReference type="PROSITE" id="PS01186">
    <property type="entry name" value="EGF_2"/>
    <property type="match status" value="3"/>
</dbReference>
<dbReference type="SMART" id="SM00181">
    <property type="entry name" value="EGF"/>
    <property type="match status" value="3"/>
</dbReference>
<dbReference type="PROSITE" id="PS50041">
    <property type="entry name" value="C_TYPE_LECTIN_2"/>
    <property type="match status" value="1"/>
</dbReference>
<name>A0ABD0K7Y8_9CAEN</name>
<dbReference type="PROSITE" id="PS00022">
    <property type="entry name" value="EGF_1"/>
    <property type="match status" value="3"/>
</dbReference>
<evidence type="ECO:0000256" key="2">
    <source>
        <dbReference type="ARBA" id="ARBA00022729"/>
    </source>
</evidence>
<gene>
    <name evidence="13" type="ORF">BaRGS_00025601</name>
</gene>
<dbReference type="Proteomes" id="UP001519460">
    <property type="component" value="Unassembled WGS sequence"/>
</dbReference>
<dbReference type="SMART" id="SM00179">
    <property type="entry name" value="EGF_CA"/>
    <property type="match status" value="3"/>
</dbReference>
<dbReference type="FunFam" id="2.10.25.10:FF:000122">
    <property type="entry name" value="Protein crumbs homolog 2"/>
    <property type="match status" value="1"/>
</dbReference>
<evidence type="ECO:0000313" key="14">
    <source>
        <dbReference type="Proteomes" id="UP001519460"/>
    </source>
</evidence>
<feature type="compositionally biased region" description="Basic and acidic residues" evidence="7">
    <location>
        <begin position="690"/>
        <end position="699"/>
    </location>
</feature>
<dbReference type="PANTHER" id="PTHR24049">
    <property type="entry name" value="CRUMBS FAMILY MEMBER"/>
    <property type="match status" value="1"/>
</dbReference>
<keyword evidence="8" id="KW-0472">Membrane</keyword>
<dbReference type="Gene3D" id="3.10.100.10">
    <property type="entry name" value="Mannose-Binding Protein A, subunit A"/>
    <property type="match status" value="1"/>
</dbReference>
<dbReference type="CDD" id="cd00054">
    <property type="entry name" value="EGF_CA"/>
    <property type="match status" value="3"/>
</dbReference>
<dbReference type="GO" id="GO:0019904">
    <property type="term" value="F:protein domain specific binding"/>
    <property type="evidence" value="ECO:0007669"/>
    <property type="project" value="UniProtKB-ARBA"/>
</dbReference>
<accession>A0ABD0K7Y8</accession>
<evidence type="ECO:0000256" key="5">
    <source>
        <dbReference type="ARBA" id="ARBA00023180"/>
    </source>
</evidence>
<dbReference type="GO" id="GO:0035282">
    <property type="term" value="P:segmentation"/>
    <property type="evidence" value="ECO:0007669"/>
    <property type="project" value="UniProtKB-ARBA"/>
</dbReference>
<dbReference type="SMART" id="SM00034">
    <property type="entry name" value="CLECT"/>
    <property type="match status" value="1"/>
</dbReference>
<dbReference type="GO" id="GO:0048863">
    <property type="term" value="P:stem cell differentiation"/>
    <property type="evidence" value="ECO:0007669"/>
    <property type="project" value="UniProtKB-ARBA"/>
</dbReference>
<dbReference type="InterPro" id="IPR051022">
    <property type="entry name" value="Notch_Cell-Fate_Det"/>
</dbReference>
<feature type="domain" description="EGF-like" evidence="10">
    <location>
        <begin position="218"/>
        <end position="254"/>
    </location>
</feature>
<dbReference type="PROSITE" id="PS01187">
    <property type="entry name" value="EGF_CA"/>
    <property type="match status" value="1"/>
</dbReference>
<feature type="domain" description="C-type lectin" evidence="11">
    <location>
        <begin position="32"/>
        <end position="173"/>
    </location>
</feature>
<dbReference type="PROSITE" id="PS00010">
    <property type="entry name" value="ASX_HYDROXYL"/>
    <property type="match status" value="2"/>
</dbReference>
<dbReference type="InterPro" id="IPR016186">
    <property type="entry name" value="C-type_lectin-like/link_sf"/>
</dbReference>
<proteinExistence type="predicted"/>
<keyword evidence="8" id="KW-1133">Transmembrane helix</keyword>
<dbReference type="InterPro" id="IPR018097">
    <property type="entry name" value="EGF_Ca-bd_CS"/>
</dbReference>
<dbReference type="InterPro" id="IPR001304">
    <property type="entry name" value="C-type_lectin-like"/>
</dbReference>
<feature type="region of interest" description="Disordered" evidence="7">
    <location>
        <begin position="652"/>
        <end position="709"/>
    </location>
</feature>
<feature type="disulfide bond" evidence="6">
    <location>
        <begin position="244"/>
        <end position="253"/>
    </location>
</feature>
<keyword evidence="5" id="KW-0325">Glycoprotein</keyword>
<dbReference type="FunFam" id="2.10.25.10:FF:000143">
    <property type="entry name" value="Protein crumbs 1"/>
    <property type="match status" value="1"/>
</dbReference>
<dbReference type="GO" id="GO:0009952">
    <property type="term" value="P:anterior/posterior pattern specification"/>
    <property type="evidence" value="ECO:0007669"/>
    <property type="project" value="UniProtKB-ARBA"/>
</dbReference>
<evidence type="ECO:0000256" key="8">
    <source>
        <dbReference type="SAM" id="Phobius"/>
    </source>
</evidence>
<evidence type="ECO:0000313" key="13">
    <source>
        <dbReference type="EMBL" id="KAK7483197.1"/>
    </source>
</evidence>
<dbReference type="SUPFAM" id="SSF56436">
    <property type="entry name" value="C-type lectin-like"/>
    <property type="match status" value="1"/>
</dbReference>
<dbReference type="Pfam" id="PF00008">
    <property type="entry name" value="EGF"/>
    <property type="match status" value="3"/>
</dbReference>
<feature type="domain" description="Ig-like" evidence="12">
    <location>
        <begin position="380"/>
        <end position="424"/>
    </location>
</feature>
<keyword evidence="2 9" id="KW-0732">Signal</keyword>
<sequence length="709" mass="79442">MQFGFLVLNVPFLYIIFLLKTCRSCNGMWKEFNGKCYAFFTEKHPPLQAEAQCSEKANGGKFVQRFTMDEYYFLQDRKNKCFGASYRVAIGYRFFKTLWRGTEWCYWDHNCDLKTQNFDLQGWNGWSLQEFDRETGSFRWETNINDRRDMCAAIADIGMVSVWCETPFPFVCENEPAKANPYSCRSSPCRNGGKCIPRCEGYDCRCPSGFRGRKCQFEVFECASRPCQNGGVCVDYVNKYRCECRPGYTGSTCQTEVNECFSAPCANRGICQDHLNSYTCDCKPGYVGSSCEHEPPGKLFHTCKDWVVENQDLNCSCSIEEFGKPRALVGWKHSQNDTDLRPALLVRSVRRGGLSRSYTCQMTWSRPDRETETRSITYQPRVAYGPTSDNTVIEGDNVLNTTGLENVTLECYSESAKPEPKVEWKGVTCDEGNFVMSCTFTPDPSNTKGMVVSVKCTLVNPYSPDLRGIATHNITLIWEGMATVTLLEVGGSSENYVSNKTSQRLQLVCEAIGDPLPDDVEVFLFAGRNTTLQKGGKRLQGGTRTQRNKNKLVRKYTVFSPALCGRVDTYRCHAHNFKGNHSKRVVVLSDCPAASPSRAPIGGVHVGTLASVLGSLAGLAGLVASALYGRHRWRKEQFIKATVRAMDRAHSQSQAHRILEQEMDEAVVQSRSRSAANEDDSADSSVDSSKVVHESKELEDPSDSFGTDG</sequence>
<dbReference type="InterPro" id="IPR000152">
    <property type="entry name" value="EGF-type_Asp/Asn_hydroxyl_site"/>
</dbReference>
<dbReference type="EMBL" id="JACVVK020000231">
    <property type="protein sequence ID" value="KAK7483197.1"/>
    <property type="molecule type" value="Genomic_DNA"/>
</dbReference>
<dbReference type="InterPro" id="IPR016187">
    <property type="entry name" value="CTDL_fold"/>
</dbReference>
<evidence type="ECO:0000259" key="12">
    <source>
        <dbReference type="PROSITE" id="PS50835"/>
    </source>
</evidence>
<dbReference type="InterPro" id="IPR007110">
    <property type="entry name" value="Ig-like_dom"/>
</dbReference>
<keyword evidence="1 6" id="KW-0245">EGF-like domain</keyword>
<dbReference type="GO" id="GO:0030097">
    <property type="term" value="P:hemopoiesis"/>
    <property type="evidence" value="ECO:0007669"/>
    <property type="project" value="UniProtKB-ARBA"/>
</dbReference>
<feature type="transmembrane region" description="Helical" evidence="8">
    <location>
        <begin position="606"/>
        <end position="628"/>
    </location>
</feature>
<feature type="disulfide bond" evidence="6">
    <location>
        <begin position="206"/>
        <end position="215"/>
    </location>
</feature>
<dbReference type="GO" id="GO:0048646">
    <property type="term" value="P:anatomical structure formation involved in morphogenesis"/>
    <property type="evidence" value="ECO:0007669"/>
    <property type="project" value="UniProtKB-ARBA"/>
</dbReference>
<dbReference type="AlphaFoldDB" id="A0ABD0K7Y8"/>
<protein>
    <submittedName>
        <fullName evidence="13">Uncharacterized protein</fullName>
    </submittedName>
</protein>
<evidence type="ECO:0000256" key="6">
    <source>
        <dbReference type="PROSITE-ProRule" id="PRU00076"/>
    </source>
</evidence>
<dbReference type="PROSITE" id="PS50026">
    <property type="entry name" value="EGF_3"/>
    <property type="match status" value="3"/>
</dbReference>
<keyword evidence="8" id="KW-0812">Transmembrane</keyword>
<keyword evidence="14" id="KW-1185">Reference proteome</keyword>
<feature type="domain" description="EGF-like" evidence="10">
    <location>
        <begin position="180"/>
        <end position="216"/>
    </location>
</feature>
<feature type="domain" description="EGF-like" evidence="10">
    <location>
        <begin position="256"/>
        <end position="292"/>
    </location>
</feature>
<reference evidence="13 14" key="1">
    <citation type="journal article" date="2023" name="Sci. Data">
        <title>Genome assembly of the Korean intertidal mud-creeper Batillaria attramentaria.</title>
        <authorList>
            <person name="Patra A.K."/>
            <person name="Ho P.T."/>
            <person name="Jun S."/>
            <person name="Lee S.J."/>
            <person name="Kim Y."/>
            <person name="Won Y.J."/>
        </authorList>
    </citation>
    <scope>NUCLEOTIDE SEQUENCE [LARGE SCALE GENOMIC DNA]</scope>
    <source>
        <strain evidence="13">Wonlab-2016</strain>
    </source>
</reference>
<dbReference type="PROSITE" id="PS50835">
    <property type="entry name" value="IG_LIKE"/>
    <property type="match status" value="2"/>
</dbReference>
<keyword evidence="4 6" id="KW-1015">Disulfide bond</keyword>